<comment type="caution">
    <text evidence="1">The sequence shown here is derived from an EMBL/GenBank/DDBJ whole genome shotgun (WGS) entry which is preliminary data.</text>
</comment>
<proteinExistence type="predicted"/>
<name>A0ABT5WWI2_9SPHN</name>
<dbReference type="Proteomes" id="UP001216253">
    <property type="component" value="Unassembled WGS sequence"/>
</dbReference>
<gene>
    <name evidence="1" type="ORF">PYV00_21470</name>
</gene>
<protein>
    <recommendedName>
        <fullName evidence="3">CsbD family protein</fullName>
    </recommendedName>
</protein>
<keyword evidence="2" id="KW-1185">Reference proteome</keyword>
<dbReference type="EMBL" id="JARESE010000076">
    <property type="protein sequence ID" value="MDE8654270.1"/>
    <property type="molecule type" value="Genomic_DNA"/>
</dbReference>
<evidence type="ECO:0000313" key="1">
    <source>
        <dbReference type="EMBL" id="MDE8654270.1"/>
    </source>
</evidence>
<dbReference type="RefSeq" id="WP_275230394.1">
    <property type="nucleotide sequence ID" value="NZ_JARESE010000076.1"/>
</dbReference>
<reference evidence="1 2" key="1">
    <citation type="submission" date="2023-03" db="EMBL/GenBank/DDBJ databases">
        <title>NovoSphingobium album sp. nov. isolated from polycyclic aromatic hydrocarbons- and heavy-metal polluted soil.</title>
        <authorList>
            <person name="Liu Z."/>
            <person name="Wang K."/>
        </authorList>
    </citation>
    <scope>NUCLEOTIDE SEQUENCE [LARGE SCALE GENOMIC DNA]</scope>
    <source>
        <strain evidence="1 2">H3SJ31-1</strain>
    </source>
</reference>
<evidence type="ECO:0008006" key="3">
    <source>
        <dbReference type="Google" id="ProtNLM"/>
    </source>
</evidence>
<accession>A0ABT5WWI2</accession>
<evidence type="ECO:0000313" key="2">
    <source>
        <dbReference type="Proteomes" id="UP001216253"/>
    </source>
</evidence>
<sequence>MSALDDLKRDLTKLRDEAKVQVHLGTMEAKQEWEDVETKWKHFVTQVGLHRSGADITAALQNLGNELRHAYQRLKKAL</sequence>
<organism evidence="1 2">
    <name type="scientific">Novosphingobium album</name>
    <name type="common">ex Liu et al. 2023</name>
    <dbReference type="NCBI Taxonomy" id="3031130"/>
    <lineage>
        <taxon>Bacteria</taxon>
        <taxon>Pseudomonadati</taxon>
        <taxon>Pseudomonadota</taxon>
        <taxon>Alphaproteobacteria</taxon>
        <taxon>Sphingomonadales</taxon>
        <taxon>Sphingomonadaceae</taxon>
        <taxon>Novosphingobium</taxon>
    </lineage>
</organism>